<dbReference type="PANTHER" id="PTHR43975">
    <property type="entry name" value="ZGC:101858"/>
    <property type="match status" value="1"/>
</dbReference>
<sequence>MPIHGLSRFEGKKVLVTGAASGIGRATALRFLEEGANVVLVDRDRVKLDDVMKTLDPKYAVASLTDISVPEQVEALCIFVKKHFHQLDVLVNNAGVTAMGTVLDCDLETWGTVCATTLTGTLNVSRTFLPLLITTKGNIVNTASVSGMRGDWNTAYYDVAKGGVVNLTRVMAMDHGKDGVRVNAICPSVTRTAMTAEAVKDEAFVKSVEDRVPLQRLGEAEDMAAAITFLASDDAAYITGLIMPVDGGVTASNGQPPFPMS</sequence>
<dbReference type="InterPro" id="IPR002347">
    <property type="entry name" value="SDR_fam"/>
</dbReference>
<reference evidence="3 4" key="1">
    <citation type="submission" date="2015-06" db="EMBL/GenBank/DDBJ databases">
        <title>Improved classification and identification of acetic acid bacteria using matrix-assisted laser desorption/ionization time-of-flight mass spectrometry; Gluconobacter nephelii and Gluconobacter uchimurae are later heterotypic synonyms of Gluconobacter japonicus and Gluconobacter oxydans, respectively.</title>
        <authorList>
            <person name="Li L."/>
            <person name="Cleenwerck I."/>
            <person name="De Vuyst L."/>
            <person name="Vandamme P."/>
        </authorList>
    </citation>
    <scope>NUCLEOTIDE SEQUENCE [LARGE SCALE GENOMIC DNA]</scope>
    <source>
        <strain evidence="3 4">LMG 1768</strain>
    </source>
</reference>
<dbReference type="Pfam" id="PF13561">
    <property type="entry name" value="adh_short_C2"/>
    <property type="match status" value="1"/>
</dbReference>
<gene>
    <name evidence="3" type="ORF">AD945_06135</name>
</gene>
<dbReference type="Proteomes" id="UP000075636">
    <property type="component" value="Unassembled WGS sequence"/>
</dbReference>
<comment type="caution">
    <text evidence="3">The sequence shown here is derived from an EMBL/GenBank/DDBJ whole genome shotgun (WGS) entry which is preliminary data.</text>
</comment>
<dbReference type="InterPro" id="IPR036291">
    <property type="entry name" value="NAD(P)-bd_dom_sf"/>
</dbReference>
<dbReference type="PRINTS" id="PR00081">
    <property type="entry name" value="GDHRDH"/>
</dbReference>
<dbReference type="SUPFAM" id="SSF51735">
    <property type="entry name" value="NAD(P)-binding Rossmann-fold domains"/>
    <property type="match status" value="1"/>
</dbReference>
<dbReference type="NCBIfam" id="NF005559">
    <property type="entry name" value="PRK07231.1"/>
    <property type="match status" value="1"/>
</dbReference>
<dbReference type="FunFam" id="3.40.50.720:FF:000084">
    <property type="entry name" value="Short-chain dehydrogenase reductase"/>
    <property type="match status" value="1"/>
</dbReference>
<dbReference type="CDD" id="cd05233">
    <property type="entry name" value="SDR_c"/>
    <property type="match status" value="1"/>
</dbReference>
<evidence type="ECO:0000313" key="3">
    <source>
        <dbReference type="EMBL" id="KXV48907.1"/>
    </source>
</evidence>
<evidence type="ECO:0000313" key="4">
    <source>
        <dbReference type="Proteomes" id="UP000075636"/>
    </source>
</evidence>
<dbReference type="STRING" id="318683.A0U94_05780"/>
<organism evidence="3 4">
    <name type="scientific">Gluconobacter albidus</name>
    <dbReference type="NCBI Taxonomy" id="318683"/>
    <lineage>
        <taxon>Bacteria</taxon>
        <taxon>Pseudomonadati</taxon>
        <taxon>Pseudomonadota</taxon>
        <taxon>Alphaproteobacteria</taxon>
        <taxon>Acetobacterales</taxon>
        <taxon>Acetobacteraceae</taxon>
        <taxon>Gluconobacter</taxon>
    </lineage>
</organism>
<dbReference type="PANTHER" id="PTHR43975:SF2">
    <property type="entry name" value="EG:BACR7A4.14 PROTEIN-RELATED"/>
    <property type="match status" value="1"/>
</dbReference>
<accession>A0A149TKD4</accession>
<dbReference type="AlphaFoldDB" id="A0A149TKD4"/>
<proteinExistence type="inferred from homology"/>
<dbReference type="OrthoDB" id="7375193at2"/>
<feature type="domain" description="Ketoreductase" evidence="2">
    <location>
        <begin position="12"/>
        <end position="176"/>
    </location>
</feature>
<dbReference type="PATRIC" id="fig|318683.6.peg.2523"/>
<dbReference type="SMART" id="SM00822">
    <property type="entry name" value="PKS_KR"/>
    <property type="match status" value="1"/>
</dbReference>
<name>A0A149TKD4_9PROT</name>
<dbReference type="Gene3D" id="3.40.50.720">
    <property type="entry name" value="NAD(P)-binding Rossmann-like Domain"/>
    <property type="match status" value="1"/>
</dbReference>
<evidence type="ECO:0000256" key="1">
    <source>
        <dbReference type="ARBA" id="ARBA00006484"/>
    </source>
</evidence>
<dbReference type="RefSeq" id="WP_062107272.1">
    <property type="nucleotide sequence ID" value="NZ_LHZR01000100.1"/>
</dbReference>
<protein>
    <submittedName>
        <fullName evidence="3">3-oxoacyl-ACP reductase</fullName>
    </submittedName>
</protein>
<dbReference type="InterPro" id="IPR057326">
    <property type="entry name" value="KR_dom"/>
</dbReference>
<dbReference type="EMBL" id="LHZR01000100">
    <property type="protein sequence ID" value="KXV48907.1"/>
    <property type="molecule type" value="Genomic_DNA"/>
</dbReference>
<evidence type="ECO:0000259" key="2">
    <source>
        <dbReference type="SMART" id="SM00822"/>
    </source>
</evidence>
<dbReference type="PRINTS" id="PR00080">
    <property type="entry name" value="SDRFAMILY"/>
</dbReference>
<comment type="similarity">
    <text evidence="1">Belongs to the short-chain dehydrogenases/reductases (SDR) family.</text>
</comment>